<evidence type="ECO:0000313" key="1">
    <source>
        <dbReference type="EMBL" id="KQC85151.1"/>
    </source>
</evidence>
<accession>A0AAW3JTL8</accession>
<name>A0AAW3JTL8_9FIRM</name>
<evidence type="ECO:0000313" key="2">
    <source>
        <dbReference type="Proteomes" id="UP000050833"/>
    </source>
</evidence>
<sequence length="736" mass="81110">MMKKIRLFSKQDKGSVLIAVLIILTFASVIALIVTKITITNIEMKEVESSSKRNFYGTEDVLNKIKAGISSDSAEHIKKLYSDMLGNYEKYKSSEESLSKCFQSKYLDELEADYKNIDIAGKYDVDKLKKYISESDTAEQDYLITDENAADYIVDKNEGTFTFKNISIKCKDAAGYETAIRTDITIEAPQMKNSFAPAEFMKYALIADNAVTFNASGEKINGNVYAGAGGILSELGGSGTVSADTVITRGDIVANAGTSLTIGASASSSIWAENIKTTGDSESKENGAKVNITGNSYVSDDLSLNGKNSTVTLSGRYYGYNFQKNYDAAKPETFDAKYSSAVMINGQKSRLDMKGLTDLMISGRTFISRGTDLFADKQNEDILMGDSLSVRTNQLAYYVSKNYLDASAEYLKFTDKGLKSYIKENNLSVSEEKLKSLLDSTNQVTPYYYIDDISSETMANYYLNFDGTDAAKADKAKEFFKLYYKDNKSNVNKKAESYADNNAIIVDEDCILSLGGNILYKDAENIDGNELKQKNINIDLSESEWKNNGTFFNISSKLAVRYKALQLGLTTAHDSAKAAGARLDDKTKNPMFDYLINRAALKKLVNENTASGSYIANEQYMNGTKDNVVILVDNENSNTPYELKNEYRGGIVIATGDVRVDGGFDGIIISGGTISFAGGAVVNADESKVVDLIKEDLSRTDKKFSGIINDSVYMNSNEIGAIENKDYIYYDNWTKN</sequence>
<reference evidence="1 2" key="1">
    <citation type="submission" date="2015-10" db="EMBL/GenBank/DDBJ databases">
        <title>Butyribacter intestini gen. nov., sp. nov., a butyric acid-producing bacterium of the family Lachnospiraceae isolated from the human faeces.</title>
        <authorList>
            <person name="Zou Y."/>
            <person name="Xue W."/>
            <person name="Luo G."/>
            <person name="Lv M."/>
        </authorList>
    </citation>
    <scope>NUCLEOTIDE SEQUENCE [LARGE SCALE GENOMIC DNA]</scope>
    <source>
        <strain evidence="1 2">TF01-11</strain>
    </source>
</reference>
<dbReference type="Proteomes" id="UP000050833">
    <property type="component" value="Unassembled WGS sequence"/>
</dbReference>
<gene>
    <name evidence="1" type="ORF">APZ18_10650</name>
</gene>
<protein>
    <recommendedName>
        <fullName evidence="3">Type 4 fimbrial biogenesis protein PilX N-terminal domain-containing protein</fullName>
    </recommendedName>
</protein>
<keyword evidence="2" id="KW-1185">Reference proteome</keyword>
<dbReference type="EMBL" id="LLKB01000005">
    <property type="protein sequence ID" value="KQC85151.1"/>
    <property type="molecule type" value="Genomic_DNA"/>
</dbReference>
<comment type="caution">
    <text evidence="1">The sequence shown here is derived from an EMBL/GenBank/DDBJ whole genome shotgun (WGS) entry which is preliminary data.</text>
</comment>
<proteinExistence type="predicted"/>
<organism evidence="1 2">
    <name type="scientific">Butyribacter intestini</name>
    <dbReference type="NCBI Taxonomy" id="1703332"/>
    <lineage>
        <taxon>Bacteria</taxon>
        <taxon>Bacillati</taxon>
        <taxon>Bacillota</taxon>
        <taxon>Clostridia</taxon>
        <taxon>Lachnospirales</taxon>
        <taxon>Lachnospiraceae</taxon>
        <taxon>Butyribacter</taxon>
    </lineage>
</organism>
<evidence type="ECO:0008006" key="3">
    <source>
        <dbReference type="Google" id="ProtNLM"/>
    </source>
</evidence>
<dbReference type="AlphaFoldDB" id="A0AAW3JTL8"/>
<dbReference type="RefSeq" id="WP_055944743.1">
    <property type="nucleotide sequence ID" value="NZ_JAQDCV010000005.1"/>
</dbReference>